<protein>
    <submittedName>
        <fullName evidence="1">Uncharacterized protein</fullName>
    </submittedName>
</protein>
<accession>A0A9X2ER36</accession>
<gene>
    <name evidence="1" type="ORF">MO867_21190</name>
</gene>
<dbReference type="RefSeq" id="WP_252472820.1">
    <property type="nucleotide sequence ID" value="NZ_JALBWM010000213.1"/>
</dbReference>
<evidence type="ECO:0000313" key="2">
    <source>
        <dbReference type="Proteomes" id="UP001139028"/>
    </source>
</evidence>
<name>A0A9X2ER36_9GAMM</name>
<sequence length="214" mass="24020">MKLSIINGDAGDDTTIINGLGFQFDLAGLIDDEVWAVQWSDEGEKASGEIELRDGTHKKIRSIAQFKKIIDRWHEEKAKIDAEESERQKLLQSRQFALDLIDNTAGKTRLRSVPIGYGMTDEYARVRAEAQKFVEAGFSGEIPAVIQTHAEVEEVSPQDAAEAILSAAIKWDRAIDKIRDIRIRAKAKIKQAEEGAHYVDIARPFVEQLKALEF</sequence>
<reference evidence="1" key="1">
    <citation type="journal article" date="2022" name="Arch. Microbiol.">
        <title>Microbulbifer okhotskensis sp. nov., isolated from a deep bottom sediment of the Okhotsk Sea.</title>
        <authorList>
            <person name="Romanenko L."/>
            <person name="Kurilenko V."/>
            <person name="Otstavnykh N."/>
            <person name="Velansky P."/>
            <person name="Isaeva M."/>
            <person name="Mikhailov V."/>
        </authorList>
    </citation>
    <scope>NUCLEOTIDE SEQUENCE</scope>
    <source>
        <strain evidence="1">OS29</strain>
    </source>
</reference>
<dbReference type="Proteomes" id="UP001139028">
    <property type="component" value="Unassembled WGS sequence"/>
</dbReference>
<comment type="caution">
    <text evidence="1">The sequence shown here is derived from an EMBL/GenBank/DDBJ whole genome shotgun (WGS) entry which is preliminary data.</text>
</comment>
<evidence type="ECO:0000313" key="1">
    <source>
        <dbReference type="EMBL" id="MCO1336847.1"/>
    </source>
</evidence>
<keyword evidence="2" id="KW-1185">Reference proteome</keyword>
<organism evidence="1 2">
    <name type="scientific">Microbulbifer okhotskensis</name>
    <dbReference type="NCBI Taxonomy" id="2926617"/>
    <lineage>
        <taxon>Bacteria</taxon>
        <taxon>Pseudomonadati</taxon>
        <taxon>Pseudomonadota</taxon>
        <taxon>Gammaproteobacteria</taxon>
        <taxon>Cellvibrionales</taxon>
        <taxon>Microbulbiferaceae</taxon>
        <taxon>Microbulbifer</taxon>
    </lineage>
</organism>
<proteinExistence type="predicted"/>
<dbReference type="AlphaFoldDB" id="A0A9X2ER36"/>
<dbReference type="EMBL" id="JALBWM010000213">
    <property type="protein sequence ID" value="MCO1336847.1"/>
    <property type="molecule type" value="Genomic_DNA"/>
</dbReference>